<dbReference type="AlphaFoldDB" id="A0A1A6HW68"/>
<dbReference type="EMBL" id="LZPO01008110">
    <property type="protein sequence ID" value="OBS82255.1"/>
    <property type="molecule type" value="Genomic_DNA"/>
</dbReference>
<evidence type="ECO:0000313" key="2">
    <source>
        <dbReference type="Proteomes" id="UP000092124"/>
    </source>
</evidence>
<gene>
    <name evidence="1" type="ORF">A6R68_23756</name>
</gene>
<proteinExistence type="predicted"/>
<evidence type="ECO:0000313" key="1">
    <source>
        <dbReference type="EMBL" id="OBS82255.1"/>
    </source>
</evidence>
<name>A0A1A6HW68_NEOLE</name>
<organism evidence="1 2">
    <name type="scientific">Neotoma lepida</name>
    <name type="common">Desert woodrat</name>
    <dbReference type="NCBI Taxonomy" id="56216"/>
    <lineage>
        <taxon>Eukaryota</taxon>
        <taxon>Metazoa</taxon>
        <taxon>Chordata</taxon>
        <taxon>Craniata</taxon>
        <taxon>Vertebrata</taxon>
        <taxon>Euteleostomi</taxon>
        <taxon>Mammalia</taxon>
        <taxon>Eutheria</taxon>
        <taxon>Euarchontoglires</taxon>
        <taxon>Glires</taxon>
        <taxon>Rodentia</taxon>
        <taxon>Myomorpha</taxon>
        <taxon>Muroidea</taxon>
        <taxon>Cricetidae</taxon>
        <taxon>Neotominae</taxon>
        <taxon>Neotoma</taxon>
    </lineage>
</organism>
<accession>A0A1A6HW68</accession>
<sequence>MQGAIKVTRGTGVEKRRKDIDFGNKQYFHLLKRLVQTEEPGLTQDEAANASTAEFNLDIHGKFYSIPLIYPLNVMHLRRVGIWGPKSAFTPPCNPSTRRTIARTIVLLKSINKGHAKMVALILKVA</sequence>
<reference evidence="1 2" key="1">
    <citation type="submission" date="2016-06" db="EMBL/GenBank/DDBJ databases">
        <title>The Draft Genome Sequence and Annotation of the Desert Woodrat Neotoma lepida.</title>
        <authorList>
            <person name="Campbell M."/>
            <person name="Oakeson K.F."/>
            <person name="Yandell M."/>
            <person name="Halpert J.R."/>
            <person name="Dearing D."/>
        </authorList>
    </citation>
    <scope>NUCLEOTIDE SEQUENCE [LARGE SCALE GENOMIC DNA]</scope>
    <source>
        <strain evidence="1">417</strain>
        <tissue evidence="1">Liver</tissue>
    </source>
</reference>
<protein>
    <submittedName>
        <fullName evidence="1">Uncharacterized protein</fullName>
    </submittedName>
</protein>
<comment type="caution">
    <text evidence="1">The sequence shown here is derived from an EMBL/GenBank/DDBJ whole genome shotgun (WGS) entry which is preliminary data.</text>
</comment>
<keyword evidence="2" id="KW-1185">Reference proteome</keyword>
<dbReference type="Proteomes" id="UP000092124">
    <property type="component" value="Unassembled WGS sequence"/>
</dbReference>